<keyword evidence="1" id="KW-0812">Transmembrane</keyword>
<evidence type="ECO:0000256" key="1">
    <source>
        <dbReference type="SAM" id="Phobius"/>
    </source>
</evidence>
<dbReference type="RefSeq" id="WP_154368914.1">
    <property type="nucleotide sequence ID" value="NZ_WKJM01000049.1"/>
</dbReference>
<keyword evidence="1" id="KW-1133">Transmembrane helix</keyword>
<organism evidence="2 3">
    <name type="scientific">Duganella alba</name>
    <dbReference type="NCBI Taxonomy" id="2666081"/>
    <lineage>
        <taxon>Bacteria</taxon>
        <taxon>Pseudomonadati</taxon>
        <taxon>Pseudomonadota</taxon>
        <taxon>Betaproteobacteria</taxon>
        <taxon>Burkholderiales</taxon>
        <taxon>Oxalobacteraceae</taxon>
        <taxon>Telluria group</taxon>
        <taxon>Duganella</taxon>
    </lineage>
</organism>
<dbReference type="Proteomes" id="UP000481037">
    <property type="component" value="Unassembled WGS sequence"/>
</dbReference>
<dbReference type="AlphaFoldDB" id="A0A6L5QPT7"/>
<dbReference type="EMBL" id="WKJM01000049">
    <property type="protein sequence ID" value="MRX11820.1"/>
    <property type="molecule type" value="Genomic_DNA"/>
</dbReference>
<feature type="transmembrane region" description="Helical" evidence="1">
    <location>
        <begin position="61"/>
        <end position="78"/>
    </location>
</feature>
<feature type="transmembrane region" description="Helical" evidence="1">
    <location>
        <begin position="12"/>
        <end position="31"/>
    </location>
</feature>
<feature type="transmembrane region" description="Helical" evidence="1">
    <location>
        <begin position="98"/>
        <end position="121"/>
    </location>
</feature>
<protein>
    <submittedName>
        <fullName evidence="2">Uncharacterized protein</fullName>
    </submittedName>
</protein>
<comment type="caution">
    <text evidence="2">The sequence shown here is derived from an EMBL/GenBank/DDBJ whole genome shotgun (WGS) entry which is preliminary data.</text>
</comment>
<keyword evidence="3" id="KW-1185">Reference proteome</keyword>
<gene>
    <name evidence="2" type="ORF">GJ697_28725</name>
</gene>
<reference evidence="2 3" key="1">
    <citation type="submission" date="2019-11" db="EMBL/GenBank/DDBJ databases">
        <title>Novel species isolated from a subtropical stream in China.</title>
        <authorList>
            <person name="Lu H."/>
        </authorList>
    </citation>
    <scope>NUCLEOTIDE SEQUENCE [LARGE SCALE GENOMIC DNA]</scope>
    <source>
        <strain evidence="2 3">FT25W</strain>
    </source>
</reference>
<proteinExistence type="predicted"/>
<evidence type="ECO:0000313" key="2">
    <source>
        <dbReference type="EMBL" id="MRX11820.1"/>
    </source>
</evidence>
<accession>A0A6L5QPT7</accession>
<name>A0A6L5QPT7_9BURK</name>
<feature type="transmembrane region" description="Helical" evidence="1">
    <location>
        <begin position="37"/>
        <end position="54"/>
    </location>
</feature>
<sequence>MMQAVEKWLARVLLLNSGLALAVSFGLLGTAPQDSSAWLYGAALLGFVSGLLSLRRARAGLWGGALYYVVQLLSYFPHDGSAVLGIKAGISLGMVMQFKTATVVVNLFALALLAATATVLWRRRQPSPAP</sequence>
<evidence type="ECO:0000313" key="3">
    <source>
        <dbReference type="Proteomes" id="UP000481037"/>
    </source>
</evidence>
<keyword evidence="1" id="KW-0472">Membrane</keyword>